<evidence type="ECO:0000313" key="4">
    <source>
        <dbReference type="Proteomes" id="UP001172082"/>
    </source>
</evidence>
<feature type="domain" description="SnoaL-like" evidence="2">
    <location>
        <begin position="32"/>
        <end position="145"/>
    </location>
</feature>
<gene>
    <name evidence="3" type="ORF">QQ008_15320</name>
</gene>
<keyword evidence="1" id="KW-0732">Signal</keyword>
<dbReference type="Proteomes" id="UP001172082">
    <property type="component" value="Unassembled WGS sequence"/>
</dbReference>
<sequence>MKTVVIGVIALVSLNLNAQNMTDPKKTVIGLFIATDQKDWEQVEKSFHQEVLLDYSSMNGNPASKLSPEQIISAWKGILPGFEHTHHQLGNFISSVDGNKAEVFCYGTASHYLSDKEGSLWLVVGTYDFELEQLANGSWKITSMKFNFKYQDGNTSLPQKAISSIK</sequence>
<feature type="signal peptide" evidence="1">
    <location>
        <begin position="1"/>
        <end position="18"/>
    </location>
</feature>
<dbReference type="Gene3D" id="3.10.450.50">
    <property type="match status" value="1"/>
</dbReference>
<proteinExistence type="predicted"/>
<evidence type="ECO:0000313" key="3">
    <source>
        <dbReference type="EMBL" id="MDN5202758.1"/>
    </source>
</evidence>
<dbReference type="SUPFAM" id="SSF54427">
    <property type="entry name" value="NTF2-like"/>
    <property type="match status" value="1"/>
</dbReference>
<protein>
    <submittedName>
        <fullName evidence="3">Nuclear transport factor 2 family protein</fullName>
    </submittedName>
</protein>
<keyword evidence="4" id="KW-1185">Reference proteome</keyword>
<name>A0ABT8KSZ1_9BACT</name>
<dbReference type="Pfam" id="PF13577">
    <property type="entry name" value="SnoaL_4"/>
    <property type="match status" value="1"/>
</dbReference>
<comment type="caution">
    <text evidence="3">The sequence shown here is derived from an EMBL/GenBank/DDBJ whole genome shotgun (WGS) entry which is preliminary data.</text>
</comment>
<dbReference type="InterPro" id="IPR037401">
    <property type="entry name" value="SnoaL-like"/>
</dbReference>
<dbReference type="EMBL" id="JAUJEA010000005">
    <property type="protein sequence ID" value="MDN5202758.1"/>
    <property type="molecule type" value="Genomic_DNA"/>
</dbReference>
<evidence type="ECO:0000256" key="1">
    <source>
        <dbReference type="SAM" id="SignalP"/>
    </source>
</evidence>
<accession>A0ABT8KSZ1</accession>
<dbReference type="InterPro" id="IPR032710">
    <property type="entry name" value="NTF2-like_dom_sf"/>
</dbReference>
<reference evidence="3" key="1">
    <citation type="submission" date="2023-06" db="EMBL/GenBank/DDBJ databases">
        <title>Genomic of Parafulvivirga corallium.</title>
        <authorList>
            <person name="Wang G."/>
        </authorList>
    </citation>
    <scope>NUCLEOTIDE SEQUENCE</scope>
    <source>
        <strain evidence="3">BMA10</strain>
    </source>
</reference>
<organism evidence="3 4">
    <name type="scientific">Splendidivirga corallicola</name>
    <dbReference type="NCBI Taxonomy" id="3051826"/>
    <lineage>
        <taxon>Bacteria</taxon>
        <taxon>Pseudomonadati</taxon>
        <taxon>Bacteroidota</taxon>
        <taxon>Cytophagia</taxon>
        <taxon>Cytophagales</taxon>
        <taxon>Splendidivirgaceae</taxon>
        <taxon>Splendidivirga</taxon>
    </lineage>
</organism>
<feature type="chain" id="PRO_5046038368" evidence="1">
    <location>
        <begin position="19"/>
        <end position="166"/>
    </location>
</feature>
<evidence type="ECO:0000259" key="2">
    <source>
        <dbReference type="Pfam" id="PF13577"/>
    </source>
</evidence>